<name>A0ACC3MC79_9PEZI</name>
<evidence type="ECO:0000313" key="2">
    <source>
        <dbReference type="Proteomes" id="UP001281147"/>
    </source>
</evidence>
<reference evidence="1" key="1">
    <citation type="submission" date="2023-07" db="EMBL/GenBank/DDBJ databases">
        <title>Black Yeasts Isolated from many extreme environments.</title>
        <authorList>
            <person name="Coleine C."/>
            <person name="Stajich J.E."/>
            <person name="Selbmann L."/>
        </authorList>
    </citation>
    <scope>NUCLEOTIDE SEQUENCE</scope>
    <source>
        <strain evidence="1">CCFEE 5714</strain>
    </source>
</reference>
<accession>A0ACC3MC79</accession>
<sequence length="557" mass="61224">MAYSINAAVEASSLQAVTEVAANPPSHPNTSLEPGTQPLTLYIARVPGSRDVFLTPIKPRDKVVTAEDVQSSLYYVHINTTQDFEEPPPPRRPSSTETNASQLLPSVDQQPRKTLPPLPRRPAPPVSPPYPVDTPPYPLSDGPPLTIARSPSPPNPYQGQQKVQRKPVSANRTSVSPARAQPDLDLPPLPRRPLPTPPIDEQPWDDQHSMRDDKLRLLRSSSHLDEYENPYSRDYSNHLETLKQLEAESRPDPGTLTLIRRDPGSSKQWNVASIHDPPVEEVSSSTLLVPTAKRRMKKGGAPVYLDITNEGYAQFISTSRPGTLRTGSESRISTSSATSSNSDSESPPEGVFRRRLYMPGSRYSEHGYGSSGHRKHSSVSSASGENDLRQTMRNGERHSVDMGAMADRRTRGYTFTSPWDGSCEFTTSATGKSLKCRHRLPSSSQQSGNIVEVSELRFNLPISSRNNTPTTLATKRSSYFTPGRFRSGEDESPAPSIVLNDDGRIDLSLGQERAGGGFGGKQAKLGKLIIEPEGVKMLDLLVAANVGLWWRAWERTS</sequence>
<organism evidence="1 2">
    <name type="scientific">Vermiconidia calcicola</name>
    <dbReference type="NCBI Taxonomy" id="1690605"/>
    <lineage>
        <taxon>Eukaryota</taxon>
        <taxon>Fungi</taxon>
        <taxon>Dikarya</taxon>
        <taxon>Ascomycota</taxon>
        <taxon>Pezizomycotina</taxon>
        <taxon>Dothideomycetes</taxon>
        <taxon>Dothideomycetidae</taxon>
        <taxon>Mycosphaerellales</taxon>
        <taxon>Extremaceae</taxon>
        <taxon>Vermiconidia</taxon>
    </lineage>
</organism>
<gene>
    <name evidence="1" type="ORF">LTR37_020113</name>
</gene>
<dbReference type="EMBL" id="JAUTXU010000335">
    <property type="protein sequence ID" value="KAK3684613.1"/>
    <property type="molecule type" value="Genomic_DNA"/>
</dbReference>
<evidence type="ECO:0000313" key="1">
    <source>
        <dbReference type="EMBL" id="KAK3684613.1"/>
    </source>
</evidence>
<comment type="caution">
    <text evidence="1">The sequence shown here is derived from an EMBL/GenBank/DDBJ whole genome shotgun (WGS) entry which is preliminary data.</text>
</comment>
<proteinExistence type="predicted"/>
<dbReference type="Proteomes" id="UP001281147">
    <property type="component" value="Unassembled WGS sequence"/>
</dbReference>
<keyword evidence="2" id="KW-1185">Reference proteome</keyword>
<protein>
    <submittedName>
        <fullName evidence="1">Uncharacterized protein</fullName>
    </submittedName>
</protein>